<dbReference type="OrthoDB" id="6459788at2759"/>
<comment type="caution">
    <text evidence="1">The sequence shown here is derived from an EMBL/GenBank/DDBJ whole genome shotgun (WGS) entry which is preliminary data.</text>
</comment>
<organism evidence="1 2">
    <name type="scientific">Trichonephila clavata</name>
    <name type="common">Joro spider</name>
    <name type="synonym">Nephila clavata</name>
    <dbReference type="NCBI Taxonomy" id="2740835"/>
    <lineage>
        <taxon>Eukaryota</taxon>
        <taxon>Metazoa</taxon>
        <taxon>Ecdysozoa</taxon>
        <taxon>Arthropoda</taxon>
        <taxon>Chelicerata</taxon>
        <taxon>Arachnida</taxon>
        <taxon>Araneae</taxon>
        <taxon>Araneomorphae</taxon>
        <taxon>Entelegynae</taxon>
        <taxon>Araneoidea</taxon>
        <taxon>Nephilidae</taxon>
        <taxon>Trichonephila</taxon>
    </lineage>
</organism>
<gene>
    <name evidence="1" type="ORF">TNCT_137241</name>
</gene>
<name>A0A8X6ITG8_TRICU</name>
<feature type="non-terminal residue" evidence="1">
    <location>
        <position position="85"/>
    </location>
</feature>
<evidence type="ECO:0000313" key="1">
    <source>
        <dbReference type="EMBL" id="GFR28174.1"/>
    </source>
</evidence>
<dbReference type="Proteomes" id="UP000887116">
    <property type="component" value="Unassembled WGS sequence"/>
</dbReference>
<dbReference type="EMBL" id="BMAO01028925">
    <property type="protein sequence ID" value="GFR28174.1"/>
    <property type="molecule type" value="Genomic_DNA"/>
</dbReference>
<dbReference type="AlphaFoldDB" id="A0A8X6ITG8"/>
<proteinExistence type="predicted"/>
<sequence length="85" mass="9605">MEITSLNRLRGALKAKVKKGELFGTGSEQSPSLLEVKLQLNNISALREKIESLRIDYYSLPADVDLSETAHELELVFEDRLDKTE</sequence>
<reference evidence="1" key="1">
    <citation type="submission" date="2020-07" db="EMBL/GenBank/DDBJ databases">
        <title>Multicomponent nature underlies the extraordinary mechanical properties of spider dragline silk.</title>
        <authorList>
            <person name="Kono N."/>
            <person name="Nakamura H."/>
            <person name="Mori M."/>
            <person name="Yoshida Y."/>
            <person name="Ohtoshi R."/>
            <person name="Malay A.D."/>
            <person name="Moran D.A.P."/>
            <person name="Tomita M."/>
            <person name="Numata K."/>
            <person name="Arakawa K."/>
        </authorList>
    </citation>
    <scope>NUCLEOTIDE SEQUENCE</scope>
</reference>
<evidence type="ECO:0000313" key="2">
    <source>
        <dbReference type="Proteomes" id="UP000887116"/>
    </source>
</evidence>
<keyword evidence="2" id="KW-1185">Reference proteome</keyword>
<accession>A0A8X6ITG8</accession>
<protein>
    <submittedName>
        <fullName evidence="1">Uncharacterized protein</fullName>
    </submittedName>
</protein>